<evidence type="ECO:0000259" key="1">
    <source>
        <dbReference type="PROSITE" id="PS51819"/>
    </source>
</evidence>
<dbReference type="PROSITE" id="PS51819">
    <property type="entry name" value="VOC"/>
    <property type="match status" value="1"/>
</dbReference>
<accession>A0A919EY10</accession>
<feature type="domain" description="VOC" evidence="1">
    <location>
        <begin position="1"/>
        <end position="126"/>
    </location>
</feature>
<dbReference type="SUPFAM" id="SSF54593">
    <property type="entry name" value="Glyoxalase/Bleomycin resistance protein/Dihydroxybiphenyl dioxygenase"/>
    <property type="match status" value="1"/>
</dbReference>
<dbReference type="Gene3D" id="3.30.720.110">
    <property type="match status" value="1"/>
</dbReference>
<dbReference type="InterPro" id="IPR037523">
    <property type="entry name" value="VOC_core"/>
</dbReference>
<proteinExistence type="predicted"/>
<organism evidence="2 3">
    <name type="scientific">Streptomyces capoamus</name>
    <dbReference type="NCBI Taxonomy" id="68183"/>
    <lineage>
        <taxon>Bacteria</taxon>
        <taxon>Bacillati</taxon>
        <taxon>Actinomycetota</taxon>
        <taxon>Actinomycetes</taxon>
        <taxon>Kitasatosporales</taxon>
        <taxon>Streptomycetaceae</taxon>
        <taxon>Streptomyces</taxon>
    </lineage>
</organism>
<dbReference type="EMBL" id="BNBF01000013">
    <property type="protein sequence ID" value="GHG57779.1"/>
    <property type="molecule type" value="Genomic_DNA"/>
</dbReference>
<protein>
    <recommendedName>
        <fullName evidence="1">VOC domain-containing protein</fullName>
    </recommendedName>
</protein>
<sequence>MTSELTPKLLVADADAAIDFYTKALGAALTSRVADDQGRVTHAELSLGTAAFALAQSVDEWGWHDPLSMGGSPVLLMIDLPDPAATADRVAQLGGAIVIPVEDRSYGKRQGRVKDPFGHLWVLSGDAGS</sequence>
<comment type="caution">
    <text evidence="2">The sequence shown here is derived from an EMBL/GenBank/DDBJ whole genome shotgun (WGS) entry which is preliminary data.</text>
</comment>
<dbReference type="PANTHER" id="PTHR34109">
    <property type="entry name" value="BNAUNNG04460D PROTEIN-RELATED"/>
    <property type="match status" value="1"/>
</dbReference>
<reference evidence="3" key="1">
    <citation type="journal article" date="2019" name="Int. J. Syst. Evol. Microbiol.">
        <title>The Global Catalogue of Microorganisms (GCM) 10K type strain sequencing project: providing services to taxonomists for standard genome sequencing and annotation.</title>
        <authorList>
            <consortium name="The Broad Institute Genomics Platform"/>
            <consortium name="The Broad Institute Genome Sequencing Center for Infectious Disease"/>
            <person name="Wu L."/>
            <person name="Ma J."/>
        </authorList>
    </citation>
    <scope>NUCLEOTIDE SEQUENCE [LARGE SCALE GENOMIC DNA]</scope>
    <source>
        <strain evidence="3">JCM 4253</strain>
    </source>
</reference>
<evidence type="ECO:0000313" key="2">
    <source>
        <dbReference type="EMBL" id="GHG57779.1"/>
    </source>
</evidence>
<evidence type="ECO:0000313" key="3">
    <source>
        <dbReference type="Proteomes" id="UP000619355"/>
    </source>
</evidence>
<dbReference type="Gene3D" id="3.30.720.120">
    <property type="match status" value="1"/>
</dbReference>
<dbReference type="InterPro" id="IPR029068">
    <property type="entry name" value="Glyas_Bleomycin-R_OHBP_Dase"/>
</dbReference>
<dbReference type="CDD" id="cd07246">
    <property type="entry name" value="VOC_like"/>
    <property type="match status" value="1"/>
</dbReference>
<name>A0A919EY10_9ACTN</name>
<dbReference type="Proteomes" id="UP000619355">
    <property type="component" value="Unassembled WGS sequence"/>
</dbReference>
<dbReference type="AlphaFoldDB" id="A0A919EY10"/>
<dbReference type="Pfam" id="PF00903">
    <property type="entry name" value="Glyoxalase"/>
    <property type="match status" value="1"/>
</dbReference>
<keyword evidence="3" id="KW-1185">Reference proteome</keyword>
<gene>
    <name evidence="2" type="ORF">GCM10018980_44620</name>
</gene>
<dbReference type="RefSeq" id="WP_189984003.1">
    <property type="nucleotide sequence ID" value="NZ_BNBF01000013.1"/>
</dbReference>
<dbReference type="InterPro" id="IPR004360">
    <property type="entry name" value="Glyas_Fos-R_dOase_dom"/>
</dbReference>
<dbReference type="PANTHER" id="PTHR34109:SF1">
    <property type="entry name" value="VOC DOMAIN-CONTAINING PROTEIN"/>
    <property type="match status" value="1"/>
</dbReference>